<comment type="catalytic activity">
    <reaction evidence="13 14">
        <text>di-trans,octa-cis-undecaprenyl diphosphate + H2O = di-trans,octa-cis-undecaprenyl phosphate + phosphate + H(+)</text>
        <dbReference type="Rhea" id="RHEA:28094"/>
        <dbReference type="ChEBI" id="CHEBI:15377"/>
        <dbReference type="ChEBI" id="CHEBI:15378"/>
        <dbReference type="ChEBI" id="CHEBI:43474"/>
        <dbReference type="ChEBI" id="CHEBI:58405"/>
        <dbReference type="ChEBI" id="CHEBI:60392"/>
        <dbReference type="EC" id="3.6.1.27"/>
    </reaction>
</comment>
<proteinExistence type="inferred from homology"/>
<feature type="transmembrane region" description="Helical" evidence="14">
    <location>
        <begin position="251"/>
        <end position="269"/>
    </location>
</feature>
<keyword evidence="14" id="KW-0573">Peptidoglycan synthesis</keyword>
<evidence type="ECO:0000256" key="4">
    <source>
        <dbReference type="ARBA" id="ARBA00021581"/>
    </source>
</evidence>
<dbReference type="NCBIfam" id="TIGR00753">
    <property type="entry name" value="undec_PP_bacA"/>
    <property type="match status" value="1"/>
</dbReference>
<dbReference type="GO" id="GO:0009252">
    <property type="term" value="P:peptidoglycan biosynthetic process"/>
    <property type="evidence" value="ECO:0007669"/>
    <property type="project" value="UniProtKB-KW"/>
</dbReference>
<keyword evidence="14" id="KW-0961">Cell wall biogenesis/degradation</keyword>
<evidence type="ECO:0000256" key="5">
    <source>
        <dbReference type="ARBA" id="ARBA00022475"/>
    </source>
</evidence>
<evidence type="ECO:0000256" key="11">
    <source>
        <dbReference type="ARBA" id="ARBA00032707"/>
    </source>
</evidence>
<keyword evidence="6 14" id="KW-0812">Transmembrane</keyword>
<evidence type="ECO:0000256" key="14">
    <source>
        <dbReference type="HAMAP-Rule" id="MF_01006"/>
    </source>
</evidence>
<dbReference type="HAMAP" id="MF_01006">
    <property type="entry name" value="Undec_diphosphatase"/>
    <property type="match status" value="1"/>
</dbReference>
<evidence type="ECO:0000313" key="15">
    <source>
        <dbReference type="EMBL" id="AUB82429.1"/>
    </source>
</evidence>
<evidence type="ECO:0000256" key="9">
    <source>
        <dbReference type="ARBA" id="ARBA00023136"/>
    </source>
</evidence>
<evidence type="ECO:0000256" key="12">
    <source>
        <dbReference type="ARBA" id="ARBA00032932"/>
    </source>
</evidence>
<feature type="transmembrane region" description="Helical" evidence="14">
    <location>
        <begin position="47"/>
        <end position="64"/>
    </location>
</feature>
<evidence type="ECO:0000313" key="16">
    <source>
        <dbReference type="Proteomes" id="UP000232638"/>
    </source>
</evidence>
<dbReference type="EC" id="3.6.1.27" evidence="3 14"/>
<dbReference type="PANTHER" id="PTHR30622">
    <property type="entry name" value="UNDECAPRENYL-DIPHOSPHATASE"/>
    <property type="match status" value="1"/>
</dbReference>
<dbReference type="GO" id="GO:0005886">
    <property type="term" value="C:plasma membrane"/>
    <property type="evidence" value="ECO:0007669"/>
    <property type="project" value="UniProtKB-SubCell"/>
</dbReference>
<organism evidence="15 16">
    <name type="scientific">Candidatus Thiodictyon syntrophicum</name>
    <dbReference type="NCBI Taxonomy" id="1166950"/>
    <lineage>
        <taxon>Bacteria</taxon>
        <taxon>Pseudomonadati</taxon>
        <taxon>Pseudomonadota</taxon>
        <taxon>Gammaproteobacteria</taxon>
        <taxon>Chromatiales</taxon>
        <taxon>Chromatiaceae</taxon>
        <taxon>Thiodictyon</taxon>
    </lineage>
</organism>
<keyword evidence="9 14" id="KW-0472">Membrane</keyword>
<evidence type="ECO:0000256" key="8">
    <source>
        <dbReference type="ARBA" id="ARBA00022989"/>
    </source>
</evidence>
<keyword evidence="14" id="KW-0133">Cell shape</keyword>
<keyword evidence="5 14" id="KW-1003">Cell membrane</keyword>
<accession>A0A2K8UAI3</accession>
<keyword evidence="7 14" id="KW-0378">Hydrolase</keyword>
<comment type="similarity">
    <text evidence="2 14">Belongs to the UppP family.</text>
</comment>
<feature type="transmembrane region" description="Helical" evidence="14">
    <location>
        <begin position="84"/>
        <end position="103"/>
    </location>
</feature>
<evidence type="ECO:0000256" key="2">
    <source>
        <dbReference type="ARBA" id="ARBA00010621"/>
    </source>
</evidence>
<name>A0A2K8UAI3_9GAMM</name>
<evidence type="ECO:0000256" key="13">
    <source>
        <dbReference type="ARBA" id="ARBA00047594"/>
    </source>
</evidence>
<dbReference type="InterPro" id="IPR003824">
    <property type="entry name" value="UppP"/>
</dbReference>
<dbReference type="GO" id="GO:0050380">
    <property type="term" value="F:undecaprenyl-diphosphatase activity"/>
    <property type="evidence" value="ECO:0007669"/>
    <property type="project" value="UniProtKB-UniRule"/>
</dbReference>
<keyword evidence="10 14" id="KW-0046">Antibiotic resistance</keyword>
<comment type="subcellular location">
    <subcellularLocation>
        <location evidence="1 14">Cell membrane</location>
        <topology evidence="1 14">Multi-pass membrane protein</topology>
    </subcellularLocation>
</comment>
<keyword evidence="8 14" id="KW-1133">Transmembrane helix</keyword>
<evidence type="ECO:0000256" key="6">
    <source>
        <dbReference type="ARBA" id="ARBA00022692"/>
    </source>
</evidence>
<evidence type="ECO:0000256" key="3">
    <source>
        <dbReference type="ARBA" id="ARBA00012374"/>
    </source>
</evidence>
<dbReference type="NCBIfam" id="NF001389">
    <property type="entry name" value="PRK00281.1-2"/>
    <property type="match status" value="1"/>
</dbReference>
<dbReference type="AlphaFoldDB" id="A0A2K8UAI3"/>
<dbReference type="Proteomes" id="UP000232638">
    <property type="component" value="Chromosome"/>
</dbReference>
<feature type="transmembrane region" description="Helical" evidence="14">
    <location>
        <begin position="188"/>
        <end position="206"/>
    </location>
</feature>
<gene>
    <name evidence="14" type="primary">uppP</name>
    <name evidence="15" type="ORF">THSYN_16750</name>
</gene>
<dbReference type="Pfam" id="PF02673">
    <property type="entry name" value="BacA"/>
    <property type="match status" value="1"/>
</dbReference>
<evidence type="ECO:0000256" key="10">
    <source>
        <dbReference type="ARBA" id="ARBA00023251"/>
    </source>
</evidence>
<protein>
    <recommendedName>
        <fullName evidence="4 14">Undecaprenyl-diphosphatase</fullName>
        <ecNumber evidence="3 14">3.6.1.27</ecNumber>
    </recommendedName>
    <alternativeName>
        <fullName evidence="12 14">Bacitracin resistance protein</fullName>
    </alternativeName>
    <alternativeName>
        <fullName evidence="11 14">Undecaprenyl pyrophosphate phosphatase</fullName>
    </alternativeName>
</protein>
<dbReference type="KEGG" id="tsy:THSYN_16750"/>
<dbReference type="RefSeq" id="WP_100920159.1">
    <property type="nucleotide sequence ID" value="NZ_CP020370.1"/>
</dbReference>
<dbReference type="OrthoDB" id="9808289at2"/>
<sequence length="274" mass="29973">MTDLPLLVKALILGIVEGLTEFLPISSTGHMIIVGDLLDYTNEQSKVFEIVIQFAAILAVCWLYRERILQVAAGMWRPGPQQRFALNILVAFMPAAVLGFLLHGVIKEYLFNPLSVAAALIVGGLVILWVERRNLPEGCASVDDITWQTALKVGFAQAVAMFPGVSRAGATIIGGMLFGLSRKTATELSFFLAIPTMTAATVLDIYKARDILSFDDAPVFAVGFVSSFIFAMLAIKGLLRYISHHNFNAFAWYRIVFGLIVLGTAYTGLVDWHA</sequence>
<dbReference type="GO" id="GO:0046677">
    <property type="term" value="P:response to antibiotic"/>
    <property type="evidence" value="ECO:0007669"/>
    <property type="project" value="UniProtKB-UniRule"/>
</dbReference>
<dbReference type="PANTHER" id="PTHR30622:SF3">
    <property type="entry name" value="UNDECAPRENYL-DIPHOSPHATASE"/>
    <property type="match status" value="1"/>
</dbReference>
<comment type="function">
    <text evidence="14">Catalyzes the dephosphorylation of undecaprenyl diphosphate (UPP). Confers resistance to bacitracin.</text>
</comment>
<comment type="miscellaneous">
    <text evidence="14">Bacitracin is thought to be involved in the inhibition of peptidoglycan synthesis by sequestering undecaprenyl diphosphate, thereby reducing the pool of lipid carrier available.</text>
</comment>
<dbReference type="GO" id="GO:0008360">
    <property type="term" value="P:regulation of cell shape"/>
    <property type="evidence" value="ECO:0007669"/>
    <property type="project" value="UniProtKB-KW"/>
</dbReference>
<evidence type="ECO:0000256" key="1">
    <source>
        <dbReference type="ARBA" id="ARBA00004651"/>
    </source>
</evidence>
<keyword evidence="16" id="KW-1185">Reference proteome</keyword>
<reference evidence="15 16" key="1">
    <citation type="submission" date="2017-03" db="EMBL/GenBank/DDBJ databases">
        <title>Complete genome sequence of Candidatus 'Thiodictyon syntrophicum' sp. nov. strain Cad16T, a photolithoautotroph purple sulfur bacterium isolated from an alpine meromictic lake.</title>
        <authorList>
            <person name="Luedin S.M."/>
            <person name="Pothier J.F."/>
            <person name="Danza F."/>
            <person name="Storelli N."/>
            <person name="Wittwer M."/>
            <person name="Tonolla M."/>
        </authorList>
    </citation>
    <scope>NUCLEOTIDE SEQUENCE [LARGE SCALE GENOMIC DNA]</scope>
    <source>
        <strain evidence="15 16">Cad16T</strain>
    </source>
</reference>
<dbReference type="GO" id="GO:0071555">
    <property type="term" value="P:cell wall organization"/>
    <property type="evidence" value="ECO:0007669"/>
    <property type="project" value="UniProtKB-KW"/>
</dbReference>
<dbReference type="EMBL" id="CP020370">
    <property type="protein sequence ID" value="AUB82429.1"/>
    <property type="molecule type" value="Genomic_DNA"/>
</dbReference>
<dbReference type="NCBIfam" id="NF001390">
    <property type="entry name" value="PRK00281.1-4"/>
    <property type="match status" value="1"/>
</dbReference>
<evidence type="ECO:0000256" key="7">
    <source>
        <dbReference type="ARBA" id="ARBA00022801"/>
    </source>
</evidence>
<feature type="transmembrane region" description="Helical" evidence="14">
    <location>
        <begin position="218"/>
        <end position="239"/>
    </location>
</feature>